<organism evidence="3 4">
    <name type="scientific">Angustibacter aerolatus</name>
    <dbReference type="NCBI Taxonomy" id="1162965"/>
    <lineage>
        <taxon>Bacteria</taxon>
        <taxon>Bacillati</taxon>
        <taxon>Actinomycetota</taxon>
        <taxon>Actinomycetes</taxon>
        <taxon>Kineosporiales</taxon>
        <taxon>Kineosporiaceae</taxon>
    </lineage>
</organism>
<keyword evidence="2" id="KW-0472">Membrane</keyword>
<evidence type="ECO:0008006" key="5">
    <source>
        <dbReference type="Google" id="ProtNLM"/>
    </source>
</evidence>
<comment type="caution">
    <text evidence="3">The sequence shown here is derived from an EMBL/GenBank/DDBJ whole genome shotgun (WGS) entry which is preliminary data.</text>
</comment>
<evidence type="ECO:0000313" key="4">
    <source>
        <dbReference type="Proteomes" id="UP001157017"/>
    </source>
</evidence>
<sequence>MTTYPYAARDAGGSVPPPPAATARSRRRRGPRVLLIGLLVAALVVAGVVLWQRRSTPFLGDECTATASGRGVDASPEQMGNAATIAGIALRRGLPARAATIAIATAIQESKAQNVDYGDRDSLGLFQQRPSQGWGTEAEVQDPVHATNAFYDALVKVRGYQGMEITKVAQKVQRSAYPEAYADHEPDARVLASALTGQSPAALSLPPRPRHRARRGRRRRAVPHRRPCRADEGRHDGRRPRRRPRARGRHHAPVGHRAVRRRAGRPARRRAGVRRRQGVEPHGGRRRLGARTEGDAEAAGRLGDGDVQRRAPARRLTRRSRTHVRRPGRSRAVQSDLDGDERPERRRVVRGGSGLDGDVLVRHAVRHDQALDVARAVLAEVRQALQARAR</sequence>
<accession>A0ABQ6JCX7</accession>
<name>A0ABQ6JCX7_9ACTN</name>
<proteinExistence type="predicted"/>
<keyword evidence="4" id="KW-1185">Reference proteome</keyword>
<feature type="region of interest" description="Disordered" evidence="1">
    <location>
        <begin position="1"/>
        <end position="27"/>
    </location>
</feature>
<feature type="compositionally biased region" description="Basic residues" evidence="1">
    <location>
        <begin position="311"/>
        <end position="329"/>
    </location>
</feature>
<feature type="region of interest" description="Disordered" evidence="1">
    <location>
        <begin position="198"/>
        <end position="355"/>
    </location>
</feature>
<keyword evidence="2" id="KW-0812">Transmembrane</keyword>
<reference evidence="4" key="1">
    <citation type="journal article" date="2019" name="Int. J. Syst. Evol. Microbiol.">
        <title>The Global Catalogue of Microorganisms (GCM) 10K type strain sequencing project: providing services to taxonomists for standard genome sequencing and annotation.</title>
        <authorList>
            <consortium name="The Broad Institute Genomics Platform"/>
            <consortium name="The Broad Institute Genome Sequencing Center for Infectious Disease"/>
            <person name="Wu L."/>
            <person name="Ma J."/>
        </authorList>
    </citation>
    <scope>NUCLEOTIDE SEQUENCE [LARGE SCALE GENOMIC DNA]</scope>
    <source>
        <strain evidence="4">NBRC 108730</strain>
    </source>
</reference>
<dbReference type="Proteomes" id="UP001157017">
    <property type="component" value="Unassembled WGS sequence"/>
</dbReference>
<keyword evidence="2" id="KW-1133">Transmembrane helix</keyword>
<evidence type="ECO:0000313" key="3">
    <source>
        <dbReference type="EMBL" id="GMA86037.1"/>
    </source>
</evidence>
<feature type="compositionally biased region" description="Basic residues" evidence="1">
    <location>
        <begin position="208"/>
        <end position="227"/>
    </location>
</feature>
<evidence type="ECO:0000256" key="2">
    <source>
        <dbReference type="SAM" id="Phobius"/>
    </source>
</evidence>
<feature type="transmembrane region" description="Helical" evidence="2">
    <location>
        <begin position="33"/>
        <end position="51"/>
    </location>
</feature>
<feature type="compositionally biased region" description="Basic residues" evidence="1">
    <location>
        <begin position="236"/>
        <end position="276"/>
    </location>
</feature>
<evidence type="ECO:0000256" key="1">
    <source>
        <dbReference type="SAM" id="MobiDB-lite"/>
    </source>
</evidence>
<protein>
    <recommendedName>
        <fullName evidence="5">Mannosyl-glycoprotein endo-beta-N-acetylglucosamidase-like domain-containing protein</fullName>
    </recommendedName>
</protein>
<dbReference type="EMBL" id="BSUZ01000001">
    <property type="protein sequence ID" value="GMA86037.1"/>
    <property type="molecule type" value="Genomic_DNA"/>
</dbReference>
<gene>
    <name evidence="3" type="ORF">GCM10025868_12870</name>
</gene>